<keyword evidence="2" id="KW-1133">Transmembrane helix</keyword>
<gene>
    <name evidence="3" type="ORF">SAMN04489793_2872</name>
</gene>
<name>A0A1H4UFI7_TSUTY</name>
<feature type="region of interest" description="Disordered" evidence="1">
    <location>
        <begin position="257"/>
        <end position="280"/>
    </location>
</feature>
<keyword evidence="2" id="KW-0472">Membrane</keyword>
<evidence type="ECO:0000256" key="1">
    <source>
        <dbReference type="SAM" id="MobiDB-lite"/>
    </source>
</evidence>
<feature type="transmembrane region" description="Helical" evidence="2">
    <location>
        <begin position="90"/>
        <end position="114"/>
    </location>
</feature>
<evidence type="ECO:0000313" key="3">
    <source>
        <dbReference type="EMBL" id="SEC67061.1"/>
    </source>
</evidence>
<proteinExistence type="predicted"/>
<organism evidence="3 4">
    <name type="scientific">Tsukamurella tyrosinosolvens</name>
    <dbReference type="NCBI Taxonomy" id="57704"/>
    <lineage>
        <taxon>Bacteria</taxon>
        <taxon>Bacillati</taxon>
        <taxon>Actinomycetota</taxon>
        <taxon>Actinomycetes</taxon>
        <taxon>Mycobacteriales</taxon>
        <taxon>Tsukamurellaceae</taxon>
        <taxon>Tsukamurella</taxon>
    </lineage>
</organism>
<dbReference type="EMBL" id="FNSA01000003">
    <property type="protein sequence ID" value="SEC67061.1"/>
    <property type="molecule type" value="Genomic_DNA"/>
</dbReference>
<evidence type="ECO:0000313" key="4">
    <source>
        <dbReference type="Proteomes" id="UP000182241"/>
    </source>
</evidence>
<keyword evidence="2" id="KW-0812">Transmembrane</keyword>
<reference evidence="4" key="1">
    <citation type="submission" date="2016-10" db="EMBL/GenBank/DDBJ databases">
        <authorList>
            <person name="Varghese N."/>
            <person name="Submissions S."/>
        </authorList>
    </citation>
    <scope>NUCLEOTIDE SEQUENCE [LARGE SCALE GENOMIC DNA]</scope>
    <source>
        <strain evidence="4">DSM 44234</strain>
    </source>
</reference>
<accession>A0A1H4UFI7</accession>
<protein>
    <recommendedName>
        <fullName evidence="5">Transmembrane protein</fullName>
    </recommendedName>
</protein>
<sequence length="356" mass="37717">MAGGPQRAKNALHAAITGLLFIGMIGGLAYAAGTAPGEIPDMLGIDDSPADTASGTPAPPQTPAADYPQAVVDGMVQGPQSAQATEPADYTAVGVVLGIVTAVIVAVTVAFFAGRALHRGYRARRAERAALNELYAEALTIRNDLDAKYTAFEMDLEDVILKRPLLADTTDPVTACFYTAQEAMQDAFVRAGRRDGETVQAALDAARAARTAWEAASTHALKRSLTPPAAAEPARARVINSRKFARAKAFFSTALHTRDPLRAGEPEPAAGSPDHDDVSSKVDRVRRLLARVASEDASARERELAIDKAAAILASLRETSTIAEREAITSRIRTIDTRRREIEMPAQKALPVGVSA</sequence>
<feature type="region of interest" description="Disordered" evidence="1">
    <location>
        <begin position="41"/>
        <end position="66"/>
    </location>
</feature>
<evidence type="ECO:0008006" key="5">
    <source>
        <dbReference type="Google" id="ProtNLM"/>
    </source>
</evidence>
<dbReference type="STRING" id="57704.SAMN04489793_2872"/>
<feature type="transmembrane region" description="Helical" evidence="2">
    <location>
        <begin position="12"/>
        <end position="33"/>
    </location>
</feature>
<keyword evidence="4" id="KW-1185">Reference proteome</keyword>
<dbReference type="AlphaFoldDB" id="A0A1H4UFI7"/>
<dbReference type="Proteomes" id="UP000182241">
    <property type="component" value="Unassembled WGS sequence"/>
</dbReference>
<evidence type="ECO:0000256" key="2">
    <source>
        <dbReference type="SAM" id="Phobius"/>
    </source>
</evidence>